<evidence type="ECO:0000313" key="2">
    <source>
        <dbReference type="EMBL" id="MBB3937204.1"/>
    </source>
</evidence>
<keyword evidence="2" id="KW-0808">Transferase</keyword>
<protein>
    <submittedName>
        <fullName evidence="2">N-acetylglucosamine kinase</fullName>
        <ecNumber evidence="2">2.7.1.59</ecNumber>
    </submittedName>
</protein>
<keyword evidence="3" id="KW-1185">Reference proteome</keyword>
<dbReference type="AlphaFoldDB" id="A0A7W6BSF4"/>
<dbReference type="PANTHER" id="PTHR18964:SF149">
    <property type="entry name" value="BIFUNCTIONAL UDP-N-ACETYLGLUCOSAMINE 2-EPIMERASE_N-ACETYLMANNOSAMINE KINASE"/>
    <property type="match status" value="1"/>
</dbReference>
<proteinExistence type="inferred from homology"/>
<comment type="similarity">
    <text evidence="1">Belongs to the ROK (NagC/XylR) family.</text>
</comment>
<organism evidence="2 3">
    <name type="scientific">Aureimonas phyllosphaerae</name>
    <dbReference type="NCBI Taxonomy" id="1166078"/>
    <lineage>
        <taxon>Bacteria</taxon>
        <taxon>Pseudomonadati</taxon>
        <taxon>Pseudomonadota</taxon>
        <taxon>Alphaproteobacteria</taxon>
        <taxon>Hyphomicrobiales</taxon>
        <taxon>Aurantimonadaceae</taxon>
        <taxon>Aureimonas</taxon>
    </lineage>
</organism>
<gene>
    <name evidence="2" type="ORF">GGR05_003369</name>
</gene>
<reference evidence="2 3" key="1">
    <citation type="submission" date="2020-08" db="EMBL/GenBank/DDBJ databases">
        <title>Genomic Encyclopedia of Type Strains, Phase IV (KMG-IV): sequencing the most valuable type-strain genomes for metagenomic binning, comparative biology and taxonomic classification.</title>
        <authorList>
            <person name="Goeker M."/>
        </authorList>
    </citation>
    <scope>NUCLEOTIDE SEQUENCE [LARGE SCALE GENOMIC DNA]</scope>
    <source>
        <strain evidence="2 3">DSM 25024</strain>
    </source>
</reference>
<dbReference type="PROSITE" id="PS01125">
    <property type="entry name" value="ROK"/>
    <property type="match status" value="1"/>
</dbReference>
<dbReference type="Proteomes" id="UP000531216">
    <property type="component" value="Unassembled WGS sequence"/>
</dbReference>
<evidence type="ECO:0000256" key="1">
    <source>
        <dbReference type="ARBA" id="ARBA00006479"/>
    </source>
</evidence>
<comment type="caution">
    <text evidence="2">The sequence shown here is derived from an EMBL/GenBank/DDBJ whole genome shotgun (WGS) entry which is preliminary data.</text>
</comment>
<dbReference type="InterPro" id="IPR043129">
    <property type="entry name" value="ATPase_NBD"/>
</dbReference>
<evidence type="ECO:0000313" key="3">
    <source>
        <dbReference type="Proteomes" id="UP000531216"/>
    </source>
</evidence>
<dbReference type="RefSeq" id="WP_090965267.1">
    <property type="nucleotide sequence ID" value="NZ_FOOA01000017.1"/>
</dbReference>
<dbReference type="SUPFAM" id="SSF53067">
    <property type="entry name" value="Actin-like ATPase domain"/>
    <property type="match status" value="1"/>
</dbReference>
<accession>A0A7W6BSF4</accession>
<dbReference type="InterPro" id="IPR000600">
    <property type="entry name" value="ROK"/>
</dbReference>
<dbReference type="PANTHER" id="PTHR18964">
    <property type="entry name" value="ROK (REPRESSOR, ORF, KINASE) FAMILY"/>
    <property type="match status" value="1"/>
</dbReference>
<dbReference type="EMBL" id="JACIDO010000007">
    <property type="protein sequence ID" value="MBB3937204.1"/>
    <property type="molecule type" value="Genomic_DNA"/>
</dbReference>
<dbReference type="CDD" id="cd24057">
    <property type="entry name" value="ASKHA_NBD_ROK_NAGK"/>
    <property type="match status" value="1"/>
</dbReference>
<dbReference type="OrthoDB" id="9810372at2"/>
<keyword evidence="2" id="KW-0418">Kinase</keyword>
<sequence length="307" mass="31200">MIACFDIGGSAIKSARAGSPADLTVLGSRPTPLHDFDAFAGILAEMIAEAGLPEGAPAALSITGVVDPATSRIKVANIPCIDGRALAGDLAVRLARPVTVANDADCFALAEAMEGAGAGHRVVFGAILGTGVGGGLVIEGRLLQGAGGFAGEWGHGPIAAWRAGTPPVEVPRFPCGCGQTGCVDTVGGARGLERLHRHLHGRTRTSREITDGWIAGDGAAARTIDVWTDLVADPLALVVNFVGADVVPVGGGLANVHALIERLDAAVRARILRRTHAPLVVPARCRFEPGLIGAAILALREDADAAA</sequence>
<dbReference type="InterPro" id="IPR049874">
    <property type="entry name" value="ROK_cs"/>
</dbReference>
<dbReference type="Pfam" id="PF00480">
    <property type="entry name" value="ROK"/>
    <property type="match status" value="1"/>
</dbReference>
<name>A0A7W6BSF4_9HYPH</name>
<dbReference type="EC" id="2.7.1.59" evidence="2"/>
<dbReference type="Gene3D" id="3.30.420.40">
    <property type="match status" value="2"/>
</dbReference>
<dbReference type="GO" id="GO:0045127">
    <property type="term" value="F:N-acetylglucosamine kinase activity"/>
    <property type="evidence" value="ECO:0007669"/>
    <property type="project" value="UniProtKB-EC"/>
</dbReference>